<accession>A0A1Y1CEP1</accession>
<dbReference type="SUPFAM" id="SSF51445">
    <property type="entry name" value="(Trans)glycosidases"/>
    <property type="match status" value="1"/>
</dbReference>
<dbReference type="SUPFAM" id="SSF49785">
    <property type="entry name" value="Galactose-binding domain-like"/>
    <property type="match status" value="1"/>
</dbReference>
<keyword evidence="2" id="KW-1185">Reference proteome</keyword>
<gene>
    <name evidence="1" type="ORF">ALGA_0401</name>
</gene>
<dbReference type="RefSeq" id="WP_096427710.1">
    <property type="nucleotide sequence ID" value="NZ_AP018042.1"/>
</dbReference>
<organism evidence="1 2">
    <name type="scientific">Labilibaculum antarcticum</name>
    <dbReference type="NCBI Taxonomy" id="1717717"/>
    <lineage>
        <taxon>Bacteria</taxon>
        <taxon>Pseudomonadati</taxon>
        <taxon>Bacteroidota</taxon>
        <taxon>Bacteroidia</taxon>
        <taxon>Marinilabiliales</taxon>
        <taxon>Marinifilaceae</taxon>
        <taxon>Labilibaculum</taxon>
    </lineage>
</organism>
<reference evidence="1 2" key="1">
    <citation type="journal article" date="2018" name="Mar. Genomics">
        <title>Complete genome sequence of Marinifilaceae bacterium strain SPP2, isolated from the Antarctic marine sediment.</title>
        <authorList>
            <person name="Watanabe M."/>
            <person name="Kojima H."/>
            <person name="Fukui M."/>
        </authorList>
    </citation>
    <scope>NUCLEOTIDE SEQUENCE [LARGE SCALE GENOMIC DNA]</scope>
    <source>
        <strain evidence="1 2">SPP2</strain>
    </source>
</reference>
<reference evidence="2" key="2">
    <citation type="journal article" date="2020" name="Antonie Van Leeuwenhoek">
        <title>Labilibaculum antarcticum sp. nov., a novel facultative anaerobic, psychrotorelant bacterium isolated from marine sediment of Antarctica.</title>
        <authorList>
            <person name="Watanabe M."/>
            <person name="Kojima H."/>
            <person name="Fukui M."/>
        </authorList>
    </citation>
    <scope>NUCLEOTIDE SEQUENCE [LARGE SCALE GENOMIC DNA]</scope>
    <source>
        <strain evidence="2">SPP2</strain>
    </source>
</reference>
<name>A0A1Y1CEP1_9BACT</name>
<dbReference type="EMBL" id="AP018042">
    <property type="protein sequence ID" value="BAX78795.1"/>
    <property type="molecule type" value="Genomic_DNA"/>
</dbReference>
<dbReference type="Proteomes" id="UP000218267">
    <property type="component" value="Chromosome"/>
</dbReference>
<dbReference type="Gene3D" id="3.20.20.70">
    <property type="entry name" value="Aldolase class I"/>
    <property type="match status" value="1"/>
</dbReference>
<sequence>MNRLFLLIICLHLFQTVIGQEKVFPGANEQTPSRAQYFSWINNTNEGATEKQTLINLEFFKWLQDEYGMILDIYAFDAGAIDGKRFYGDIHSERFKKQFPNGFDPIYEKAKSINTRLGVWGGPDGFGNAEFEKEARINQMVSLCKDYEFALFKFDKVCGPLRPEKEDAFIEMMKECRRYSPDLILLNHRLGLKKSKAHATTFLWGGQETYIDVFTTNATTAPHHRAGALDRGLVPGLKRLTEDHGVCISSCIDYWDDDLIMQSFNRSMILAPEIYGNPWLLNDGEFAKLARIYNLHRKYGKILVDGKVLPEEKYGKSAVSRGDDNTRLITLSNLTWEPISYKIKLDEEVGLNTDIDIELRQLHPTEKIIGNYKKGSELEIEVAPFRSCLLIASSQPNDEPSLIGTDYQLVRNVPDKSVLIKVLGMQGGSTKIKLKNASDYKTANLNGKDVSELLNDKSVKVNFKGELLQNAPHRKIADFKAIETPADAEALYEATCYAADNNALEVRSLERSGATSIPEVQKARDAFFEQSAFVKRGIWDKNLFDGDMKTGFWPSRKYDIDLKVKGGCFRLDLGEVTDIDQIIIKVPDDFSLQPLLKDEGNYAEVSSDLKNWTTITYYAGEEMVIDVNDSIRYLRLKAQPGRIVEIEAVKEGKYIEREKWRASNLFAHADKMKVVKTWMSTFKLNEIPEGSYLSFAINGKHGVEGAYAAVKINGKYQGCFDRSVSFPSNTWEYVNAEKDSNYTYYLPLDETMIGQEIEVFVMGYDSENIDLKPEVWISANPTPFVEQMLELKR</sequence>
<evidence type="ECO:0000313" key="2">
    <source>
        <dbReference type="Proteomes" id="UP000218267"/>
    </source>
</evidence>
<dbReference type="OrthoDB" id="902157at2"/>
<dbReference type="AlphaFoldDB" id="A0A1Y1CEP1"/>
<protein>
    <submittedName>
        <fullName evidence="1">Uncharacterized protein</fullName>
    </submittedName>
</protein>
<dbReference type="InterPro" id="IPR017853">
    <property type="entry name" value="GH"/>
</dbReference>
<proteinExistence type="predicted"/>
<evidence type="ECO:0000313" key="1">
    <source>
        <dbReference type="EMBL" id="BAX78795.1"/>
    </source>
</evidence>
<dbReference type="InterPro" id="IPR013785">
    <property type="entry name" value="Aldolase_TIM"/>
</dbReference>
<dbReference type="Gene3D" id="2.60.120.260">
    <property type="entry name" value="Galactose-binding domain-like"/>
    <property type="match status" value="1"/>
</dbReference>
<dbReference type="KEGG" id="mbas:ALGA_0401"/>
<dbReference type="InterPro" id="IPR008979">
    <property type="entry name" value="Galactose-bd-like_sf"/>
</dbReference>